<name>A0A0J8GBQ4_9LIST</name>
<dbReference type="PRINTS" id="PR00120">
    <property type="entry name" value="HATPASE"/>
</dbReference>
<evidence type="ECO:0000256" key="7">
    <source>
        <dbReference type="ARBA" id="ARBA00023065"/>
    </source>
</evidence>
<dbReference type="GO" id="GO:0016887">
    <property type="term" value="F:ATP hydrolysis activity"/>
    <property type="evidence" value="ECO:0007669"/>
    <property type="project" value="InterPro"/>
</dbReference>
<dbReference type="Proteomes" id="UP000052258">
    <property type="component" value="Unassembled WGS sequence"/>
</dbReference>
<protein>
    <submittedName>
        <fullName evidence="11">Cation transport ATPase, E1-E2 family protein</fullName>
    </submittedName>
</protein>
<feature type="domain" description="P-type ATPase A" evidence="10">
    <location>
        <begin position="107"/>
        <end position="204"/>
    </location>
</feature>
<keyword evidence="8 9" id="KW-0472">Membrane</keyword>
<gene>
    <name evidence="11" type="ORF">X560_2359</name>
</gene>
<dbReference type="GO" id="GO:0006811">
    <property type="term" value="P:monoatomic ion transport"/>
    <property type="evidence" value="ECO:0007669"/>
    <property type="project" value="UniProtKB-KW"/>
</dbReference>
<dbReference type="AlphaFoldDB" id="A0A0J8GBQ4"/>
<dbReference type="PATRIC" id="fig|1430899.3.peg.2413"/>
<dbReference type="Gene3D" id="1.20.1110.10">
    <property type="entry name" value="Calcium-transporting ATPase, transmembrane domain"/>
    <property type="match status" value="1"/>
</dbReference>
<dbReference type="SFLD" id="SFLDS00003">
    <property type="entry name" value="Haloacid_Dehalogenase"/>
    <property type="match status" value="1"/>
</dbReference>
<evidence type="ECO:0000256" key="5">
    <source>
        <dbReference type="ARBA" id="ARBA00022967"/>
    </source>
</evidence>
<feature type="transmembrane region" description="Helical" evidence="9">
    <location>
        <begin position="668"/>
        <end position="692"/>
    </location>
</feature>
<dbReference type="InterPro" id="IPR023214">
    <property type="entry name" value="HAD_sf"/>
</dbReference>
<dbReference type="SFLD" id="SFLDG00002">
    <property type="entry name" value="C1.7:_P-type_atpase_like"/>
    <property type="match status" value="1"/>
</dbReference>
<reference evidence="11 12" key="1">
    <citation type="journal article" date="2015" name="Genome Biol. Evol.">
        <title>Comparative Genomics of Listeria Sensu Lato: Genus-Wide Differences in Evolutionary Dynamics and the Progressive Gain of Complex, Potentially Pathogenicity-Related Traits through Lateral Gene Transfer.</title>
        <authorList>
            <person name="Chiara M."/>
            <person name="Caruso M."/>
            <person name="D'Erchia A.M."/>
            <person name="Manzari C."/>
            <person name="Fraccalvieri R."/>
            <person name="Goffredo E."/>
            <person name="Latorre L."/>
            <person name="Miccolupo A."/>
            <person name="Padalino I."/>
            <person name="Santagada G."/>
            <person name="Chiocco D."/>
            <person name="Pesole G."/>
            <person name="Horner D.S."/>
            <person name="Parisi A."/>
        </authorList>
    </citation>
    <scope>NUCLEOTIDE SEQUENCE [LARGE SCALE GENOMIC DNA]</scope>
    <source>
        <strain evidence="11 12">1991</strain>
    </source>
</reference>
<dbReference type="SUPFAM" id="SSF81653">
    <property type="entry name" value="Calcium ATPase, transduction domain A"/>
    <property type="match status" value="1"/>
</dbReference>
<feature type="transmembrane region" description="Helical" evidence="9">
    <location>
        <begin position="750"/>
        <end position="769"/>
    </location>
</feature>
<evidence type="ECO:0000256" key="8">
    <source>
        <dbReference type="ARBA" id="ARBA00023136"/>
    </source>
</evidence>
<evidence type="ECO:0000259" key="10">
    <source>
        <dbReference type="Pfam" id="PF00122"/>
    </source>
</evidence>
<feature type="transmembrane region" description="Helical" evidence="9">
    <location>
        <begin position="224"/>
        <end position="242"/>
    </location>
</feature>
<feature type="transmembrane region" description="Helical" evidence="9">
    <location>
        <begin position="698"/>
        <end position="715"/>
    </location>
</feature>
<evidence type="ECO:0000313" key="12">
    <source>
        <dbReference type="Proteomes" id="UP000052258"/>
    </source>
</evidence>
<evidence type="ECO:0000256" key="1">
    <source>
        <dbReference type="ARBA" id="ARBA00004141"/>
    </source>
</evidence>
<evidence type="ECO:0000256" key="9">
    <source>
        <dbReference type="SAM" id="Phobius"/>
    </source>
</evidence>
<dbReference type="NCBIfam" id="TIGR01494">
    <property type="entry name" value="ATPase_P-type"/>
    <property type="match status" value="2"/>
</dbReference>
<feature type="transmembrane region" description="Helical" evidence="9">
    <location>
        <begin position="626"/>
        <end position="648"/>
    </location>
</feature>
<keyword evidence="12" id="KW-1185">Reference proteome</keyword>
<dbReference type="Gene3D" id="2.70.150.10">
    <property type="entry name" value="Calcium-transporting ATPase, cytoplasmic transduction domain A"/>
    <property type="match status" value="1"/>
</dbReference>
<keyword evidence="7" id="KW-0406">Ion transport</keyword>
<dbReference type="SUPFAM" id="SSF81665">
    <property type="entry name" value="Calcium ATPase, transmembrane domain M"/>
    <property type="match status" value="1"/>
</dbReference>
<feature type="transmembrane region" description="Helical" evidence="9">
    <location>
        <begin position="600"/>
        <end position="620"/>
    </location>
</feature>
<dbReference type="InterPro" id="IPR044492">
    <property type="entry name" value="P_typ_ATPase_HD_dom"/>
</dbReference>
<accession>A0A0J8GBQ4</accession>
<keyword evidence="5" id="KW-1278">Translocase</keyword>
<organism evidence="11 12">
    <name type="scientific">Listeria fleischmannii 1991</name>
    <dbReference type="NCBI Taxonomy" id="1430899"/>
    <lineage>
        <taxon>Bacteria</taxon>
        <taxon>Bacillati</taxon>
        <taxon>Bacillota</taxon>
        <taxon>Bacilli</taxon>
        <taxon>Bacillales</taxon>
        <taxon>Listeriaceae</taxon>
        <taxon>Listeria</taxon>
    </lineage>
</organism>
<dbReference type="InterPro" id="IPR018303">
    <property type="entry name" value="ATPase_P-typ_P_site"/>
</dbReference>
<keyword evidence="2" id="KW-0813">Transport</keyword>
<evidence type="ECO:0000256" key="3">
    <source>
        <dbReference type="ARBA" id="ARBA00022553"/>
    </source>
</evidence>
<keyword evidence="3" id="KW-0597">Phosphoprotein</keyword>
<dbReference type="InterPro" id="IPR023299">
    <property type="entry name" value="ATPase_P-typ_cyto_dom_N"/>
</dbReference>
<dbReference type="PANTHER" id="PTHR42861">
    <property type="entry name" value="CALCIUM-TRANSPORTING ATPASE"/>
    <property type="match status" value="1"/>
</dbReference>
<dbReference type="GO" id="GO:0016020">
    <property type="term" value="C:membrane"/>
    <property type="evidence" value="ECO:0007669"/>
    <property type="project" value="UniProtKB-SubCell"/>
</dbReference>
<dbReference type="InterPro" id="IPR036412">
    <property type="entry name" value="HAD-like_sf"/>
</dbReference>
<comment type="subcellular location">
    <subcellularLocation>
        <location evidence="1">Membrane</location>
        <topology evidence="1">Multi-pass membrane protein</topology>
    </subcellularLocation>
</comment>
<dbReference type="EMBL" id="AZHO01000031">
    <property type="protein sequence ID" value="KMT58263.1"/>
    <property type="molecule type" value="Genomic_DNA"/>
</dbReference>
<dbReference type="OrthoDB" id="9760364at2"/>
<dbReference type="CDD" id="cd02609">
    <property type="entry name" value="P-type_ATPase"/>
    <property type="match status" value="1"/>
</dbReference>
<evidence type="ECO:0000256" key="6">
    <source>
        <dbReference type="ARBA" id="ARBA00022989"/>
    </source>
</evidence>
<proteinExistence type="predicted"/>
<dbReference type="InterPro" id="IPR023298">
    <property type="entry name" value="ATPase_P-typ_TM_dom_sf"/>
</dbReference>
<keyword evidence="4 9" id="KW-0812">Transmembrane</keyword>
<dbReference type="SUPFAM" id="SSF56784">
    <property type="entry name" value="HAD-like"/>
    <property type="match status" value="1"/>
</dbReference>
<dbReference type="Gene3D" id="3.40.1110.10">
    <property type="entry name" value="Calcium-transporting ATPase, cytoplasmic domain N"/>
    <property type="match status" value="1"/>
</dbReference>
<dbReference type="Pfam" id="PF00122">
    <property type="entry name" value="E1-E2_ATPase"/>
    <property type="match status" value="1"/>
</dbReference>
<dbReference type="InterPro" id="IPR059000">
    <property type="entry name" value="ATPase_P-type_domA"/>
</dbReference>
<dbReference type="PRINTS" id="PR00119">
    <property type="entry name" value="CATATPASE"/>
</dbReference>
<feature type="transmembrane region" description="Helical" evidence="9">
    <location>
        <begin position="254"/>
        <end position="285"/>
    </location>
</feature>
<evidence type="ECO:0000256" key="2">
    <source>
        <dbReference type="ARBA" id="ARBA00022448"/>
    </source>
</evidence>
<feature type="transmembrane region" description="Helical" evidence="9">
    <location>
        <begin position="722"/>
        <end position="744"/>
    </location>
</feature>
<dbReference type="SUPFAM" id="SSF81660">
    <property type="entry name" value="Metal cation-transporting ATPase, ATP-binding domain N"/>
    <property type="match status" value="1"/>
</dbReference>
<evidence type="ECO:0000256" key="4">
    <source>
        <dbReference type="ARBA" id="ARBA00022692"/>
    </source>
</evidence>
<dbReference type="InterPro" id="IPR008250">
    <property type="entry name" value="ATPase_P-typ_transduc_dom_A_sf"/>
</dbReference>
<keyword evidence="6 9" id="KW-1133">Transmembrane helix</keyword>
<dbReference type="SFLD" id="SFLDF00027">
    <property type="entry name" value="p-type_atpase"/>
    <property type="match status" value="1"/>
</dbReference>
<sequence>MDLKINNEINVEKVDPHVGLTQKEVSERVLEGRKNNPLKPMTRSIKRIFADNTLTLFNLINVTIACFIIYTGSYKNLLFLGVALCNTAMGIFQEIRAKRQIDKLTILTQSKIKVIRSGNEEQIEQSDLVQDDVMLLEAGDQVCADGIVLDTAGIEVDESQLTGEADAVRKVLGDDIMSGSFIISGRALVQATAIGEESFISKLSLEAKQEKTVYSELLRSIKTIIKILTFIIIPLGLILFFSQLSKSGDINASILGTAAAMIGMIPEGLVLLTSIALAVGVVNLAKHRVLVKTMPAIETLARVDVLCLDKTGTITNGNLHVTDVLPESYSTDLEMEEAVSAIIYALNDNNATSLALKKAFPNNPGWEAHTKIPFSSERKWSGATFSGRGSYIIGAPEFVFKDMHPKHAERVNAFSEKGYRVLCLAKKEGELNDGKAPKLVGHFLIADELRAEAKDTFRYFKDQGVSIRVISGDNPMTVSNVAMQAEIENSDRYVDMSRIAENTDFKELADHYVVFGRVTPHQKKALIQAFQQAGHTVAMTGDGVNDVLALKESNCSIAMAEGSDATTSVADFVLLDNQFDSMIHVLKEGRRVINNIERVASLYLIKTIYSVILTIIFTFVNSPYPFQPIQLSPISSLTVGIPSFFLAIKPNYKRIQGEFLKKVLHNAFPAALAVVSYIIVTMLLGQLIHLTFAQTSTINVLLTGAVCFTTLITVAKPFDFKIKVLITLLMAAFVLLFSFAGQFFSLAPVWNVNMAMIYIPLLISVYPYFHFIRAFMLRFFK</sequence>
<dbReference type="GO" id="GO:0005524">
    <property type="term" value="F:ATP binding"/>
    <property type="evidence" value="ECO:0007669"/>
    <property type="project" value="InterPro"/>
</dbReference>
<dbReference type="PROSITE" id="PS00154">
    <property type="entry name" value="ATPASE_E1_E2"/>
    <property type="match status" value="1"/>
</dbReference>
<dbReference type="InterPro" id="IPR001757">
    <property type="entry name" value="P_typ_ATPase"/>
</dbReference>
<comment type="caution">
    <text evidence="11">The sequence shown here is derived from an EMBL/GenBank/DDBJ whole genome shotgun (WGS) entry which is preliminary data.</text>
</comment>
<dbReference type="Gene3D" id="3.40.50.1000">
    <property type="entry name" value="HAD superfamily/HAD-like"/>
    <property type="match status" value="1"/>
</dbReference>
<evidence type="ECO:0000313" key="11">
    <source>
        <dbReference type="EMBL" id="KMT58263.1"/>
    </source>
</evidence>
<feature type="transmembrane region" description="Helical" evidence="9">
    <location>
        <begin position="77"/>
        <end position="95"/>
    </location>
</feature>
<dbReference type="Pfam" id="PF00702">
    <property type="entry name" value="Hydrolase"/>
    <property type="match status" value="1"/>
</dbReference>
<feature type="transmembrane region" description="Helical" evidence="9">
    <location>
        <begin position="48"/>
        <end position="71"/>
    </location>
</feature>